<dbReference type="InterPro" id="IPR044281">
    <property type="entry name" value="IMP4/RPF1"/>
</dbReference>
<dbReference type="STRING" id="77020.A0A0M8MLT1"/>
<dbReference type="GO" id="GO:0042134">
    <property type="term" value="F:rRNA primary transcript binding"/>
    <property type="evidence" value="ECO:0007669"/>
    <property type="project" value="InterPro"/>
</dbReference>
<sequence>MGGARTADVDSDAAAPQGGARAGNVSHIGNKHKRQDLYQKYRKEKAKRKLQKRLKQAKAERASSDGKALKKERLAKNKTRTIENTREYNPTILNAPNTHEGPAWIPTESPAVLKAAQDNDDDDEEEEEDDDDDDEEEPIAVEEDNDEEEEVMVDPQQAKYDVDDDPTAPPSILLTTSLPSNSTSPHLVSANARSHPAEAVRDFVKELLNVFPGAEYRPRAKAQGAGLGKICRWARARRYDAVIVIGESNKKPCSLTLVALPLGPTALFRLTSISLGKEIYGHARPTPHTPELILNNFTTALGHRVGTLLQHLFPKVPQLEGRQVITAHNQRDFVFFRRHRYEFRSTDKAALQEIGPRFTLKLVKLTSGLPKGAGPWDGRFVDELEEAPLPASETAPSATNDAAVAADYSTNDGVEFAWKPKMGASRRNFYL</sequence>
<feature type="compositionally biased region" description="Polar residues" evidence="1">
    <location>
        <begin position="87"/>
        <end position="97"/>
    </location>
</feature>
<dbReference type="SMART" id="SM00879">
    <property type="entry name" value="Brix"/>
    <property type="match status" value="1"/>
</dbReference>
<dbReference type="AlphaFoldDB" id="A0A0M8MLT1"/>
<feature type="compositionally biased region" description="Basic residues" evidence="1">
    <location>
        <begin position="42"/>
        <end position="56"/>
    </location>
</feature>
<dbReference type="GO" id="GO:0030687">
    <property type="term" value="C:preribosome, large subunit precursor"/>
    <property type="evidence" value="ECO:0007669"/>
    <property type="project" value="TreeGrafter"/>
</dbReference>
<dbReference type="Pfam" id="PF04427">
    <property type="entry name" value="Brix"/>
    <property type="match status" value="1"/>
</dbReference>
<dbReference type="GO" id="GO:0005730">
    <property type="term" value="C:nucleolus"/>
    <property type="evidence" value="ECO:0007669"/>
    <property type="project" value="TreeGrafter"/>
</dbReference>
<feature type="domain" description="Brix" evidence="2">
    <location>
        <begin position="186"/>
        <end position="371"/>
    </location>
</feature>
<proteinExistence type="predicted"/>
<feature type="compositionally biased region" description="Acidic residues" evidence="1">
    <location>
        <begin position="118"/>
        <end position="152"/>
    </location>
</feature>
<evidence type="ECO:0000259" key="2">
    <source>
        <dbReference type="PROSITE" id="PS50833"/>
    </source>
</evidence>
<dbReference type="PANTHER" id="PTHR22734:SF3">
    <property type="entry name" value="RIBOSOME PRODUCTION FACTOR 1"/>
    <property type="match status" value="1"/>
</dbReference>
<accession>A0A0M8MLT1</accession>
<evidence type="ECO:0000313" key="4">
    <source>
        <dbReference type="Proteomes" id="UP000037751"/>
    </source>
</evidence>
<feature type="region of interest" description="Disordered" evidence="1">
    <location>
        <begin position="1"/>
        <end position="188"/>
    </location>
</feature>
<dbReference type="RefSeq" id="XP_017992708.1">
    <property type="nucleotide sequence ID" value="XM_018135504.1"/>
</dbReference>
<dbReference type="Proteomes" id="UP000037751">
    <property type="component" value="Unassembled WGS sequence"/>
</dbReference>
<feature type="compositionally biased region" description="Low complexity" evidence="1">
    <location>
        <begin position="170"/>
        <end position="187"/>
    </location>
</feature>
<comment type="caution">
    <text evidence="3">The sequence shown here is derived from an EMBL/GenBank/DDBJ whole genome shotgun (WGS) entry which is preliminary data.</text>
</comment>
<feature type="compositionally biased region" description="Basic and acidic residues" evidence="1">
    <location>
        <begin position="57"/>
        <end position="86"/>
    </location>
</feature>
<dbReference type="EMBL" id="LGAV01000003">
    <property type="protein sequence ID" value="KOS15076.1"/>
    <property type="molecule type" value="Genomic_DNA"/>
</dbReference>
<dbReference type="SUPFAM" id="SSF52954">
    <property type="entry name" value="Class II aaRS ABD-related"/>
    <property type="match status" value="1"/>
</dbReference>
<protein>
    <recommendedName>
        <fullName evidence="2">Brix domain-containing protein</fullName>
    </recommendedName>
</protein>
<dbReference type="GO" id="GO:0000470">
    <property type="term" value="P:maturation of LSU-rRNA"/>
    <property type="evidence" value="ECO:0007669"/>
    <property type="project" value="TreeGrafter"/>
</dbReference>
<dbReference type="GeneID" id="28727379"/>
<dbReference type="GO" id="GO:0000460">
    <property type="term" value="P:maturation of 5.8S rRNA"/>
    <property type="evidence" value="ECO:0007669"/>
    <property type="project" value="TreeGrafter"/>
</dbReference>
<evidence type="ECO:0000256" key="1">
    <source>
        <dbReference type="SAM" id="MobiDB-lite"/>
    </source>
</evidence>
<keyword evidence="4" id="KW-1185">Reference proteome</keyword>
<reference evidence="3 4" key="1">
    <citation type="submission" date="2015-07" db="EMBL/GenBank/DDBJ databases">
        <title>Draft Genome Sequence of Malassezia furfur CBS1878 and Malassezia pachydermatis CBS1879.</title>
        <authorList>
            <person name="Triana S."/>
            <person name="Ohm R."/>
            <person name="Gonzalez A."/>
            <person name="DeCock H."/>
            <person name="Restrepo S."/>
            <person name="Celis A."/>
        </authorList>
    </citation>
    <scope>NUCLEOTIDE SEQUENCE [LARGE SCALE GENOMIC DNA]</scope>
    <source>
        <strain evidence="3 4">CBS 1879</strain>
    </source>
</reference>
<gene>
    <name evidence="3" type="ORF">Malapachy_0992</name>
</gene>
<dbReference type="OrthoDB" id="264354at2759"/>
<dbReference type="PROSITE" id="PS50833">
    <property type="entry name" value="BRIX"/>
    <property type="match status" value="1"/>
</dbReference>
<dbReference type="VEuPathDB" id="FungiDB:Malapachy_0992"/>
<evidence type="ECO:0000313" key="3">
    <source>
        <dbReference type="EMBL" id="KOS15076.1"/>
    </source>
</evidence>
<dbReference type="InterPro" id="IPR007109">
    <property type="entry name" value="Brix"/>
</dbReference>
<dbReference type="Gene3D" id="3.40.50.10480">
    <property type="entry name" value="Probable brix-domain ribosomal biogenesis protein"/>
    <property type="match status" value="1"/>
</dbReference>
<name>A0A0M8MLT1_9BASI</name>
<dbReference type="PANTHER" id="PTHR22734">
    <property type="entry name" value="U3 SMALL NUCLEOLAR RIBONUCLEOPROTEIN PROTEIN IMP4"/>
    <property type="match status" value="1"/>
</dbReference>
<organism evidence="3 4">
    <name type="scientific">Malassezia pachydermatis</name>
    <dbReference type="NCBI Taxonomy" id="77020"/>
    <lineage>
        <taxon>Eukaryota</taxon>
        <taxon>Fungi</taxon>
        <taxon>Dikarya</taxon>
        <taxon>Basidiomycota</taxon>
        <taxon>Ustilaginomycotina</taxon>
        <taxon>Malasseziomycetes</taxon>
        <taxon>Malasseziales</taxon>
        <taxon>Malasseziaceae</taxon>
        <taxon>Malassezia</taxon>
    </lineage>
</organism>